<feature type="region of interest" description="Disordered" evidence="1">
    <location>
        <begin position="160"/>
        <end position="179"/>
    </location>
</feature>
<evidence type="ECO:0000313" key="2">
    <source>
        <dbReference type="EMBL" id="MCH6469823.1"/>
    </source>
</evidence>
<comment type="caution">
    <text evidence="2">The sequence shown here is derived from an EMBL/GenBank/DDBJ whole genome shotgun (WGS) entry which is preliminary data.</text>
</comment>
<evidence type="ECO:0008006" key="4">
    <source>
        <dbReference type="Google" id="ProtNLM"/>
    </source>
</evidence>
<protein>
    <recommendedName>
        <fullName evidence="4">Peptidoglycan binding-like domain-containing protein</fullName>
    </recommendedName>
</protein>
<dbReference type="Proteomes" id="UP001202922">
    <property type="component" value="Unassembled WGS sequence"/>
</dbReference>
<dbReference type="InterPro" id="IPR036366">
    <property type="entry name" value="PGBDSf"/>
</dbReference>
<dbReference type="EMBL" id="JAKZBV010000001">
    <property type="protein sequence ID" value="MCH6469823.1"/>
    <property type="molecule type" value="Genomic_DNA"/>
</dbReference>
<evidence type="ECO:0000256" key="1">
    <source>
        <dbReference type="SAM" id="MobiDB-lite"/>
    </source>
</evidence>
<accession>A0ABS9TZM4</accession>
<dbReference type="RefSeq" id="WP_241053282.1">
    <property type="nucleotide sequence ID" value="NZ_JAKZBV010000001.1"/>
</dbReference>
<dbReference type="InterPro" id="IPR036365">
    <property type="entry name" value="PGBD-like_sf"/>
</dbReference>
<reference evidence="2 3" key="1">
    <citation type="submission" date="2022-03" db="EMBL/GenBank/DDBJ databases">
        <title>Sinomonas sp. isolated from a soil.</title>
        <authorList>
            <person name="Han J."/>
            <person name="Kim D.-U."/>
        </authorList>
    </citation>
    <scope>NUCLEOTIDE SEQUENCE [LARGE SCALE GENOMIC DNA]</scope>
    <source>
        <strain evidence="2 3">5-5</strain>
    </source>
</reference>
<keyword evidence="3" id="KW-1185">Reference proteome</keyword>
<name>A0ABS9TZM4_9MICC</name>
<proteinExistence type="predicted"/>
<organism evidence="2 3">
    <name type="scientific">Sinomonas terrae</name>
    <dbReference type="NCBI Taxonomy" id="2908838"/>
    <lineage>
        <taxon>Bacteria</taxon>
        <taxon>Bacillati</taxon>
        <taxon>Actinomycetota</taxon>
        <taxon>Actinomycetes</taxon>
        <taxon>Micrococcales</taxon>
        <taxon>Micrococcaceae</taxon>
        <taxon>Sinomonas</taxon>
    </lineage>
</organism>
<dbReference type="Gene3D" id="1.10.101.10">
    <property type="entry name" value="PGBD-like superfamily/PGBD"/>
    <property type="match status" value="1"/>
</dbReference>
<dbReference type="Gene3D" id="2.40.420.20">
    <property type="match status" value="1"/>
</dbReference>
<evidence type="ECO:0000313" key="3">
    <source>
        <dbReference type="Proteomes" id="UP001202922"/>
    </source>
</evidence>
<sequence>MTGIVAASAGLFAGRILGQSEIIRPEDSMADLPVYASVTRRIVDDRLTFSGVIKPGPEIPLQIDLDGQEPMVVRQTLRSGDVAEWGSLAAVLSGRPYFLVPGPLPLYRDLDQGDEGDDVLALQRALRLLGYPTSEGGVVDWSTIDAVRDLYASEGFKLDAGRPQASSPRAGGGGAALTDSASAQEKPGLIAFRQFVVLPSQTVKIVAATPAGQRVTSEHPVVKFQIEDNFAEFVADVQQVRSLRVGQTVTVRVAEKQVQGKVATVGPFKEASGGLRAGHLVTVTPANQADVSQFIPNMSVTVLGNGGAEESLAVPLSAIRQDGEGTYVLRMSGTPGNETGEAQRIPVSVVRAGGGFAAVSGEVSVGDRIKLS</sequence>
<dbReference type="SUPFAM" id="SSF47090">
    <property type="entry name" value="PGBD-like"/>
    <property type="match status" value="1"/>
</dbReference>
<gene>
    <name evidence="2" type="ORF">L0M17_07450</name>
</gene>